<feature type="transmembrane region" description="Helical" evidence="10">
    <location>
        <begin position="167"/>
        <end position="188"/>
    </location>
</feature>
<keyword evidence="7" id="KW-1278">Translocase</keyword>
<dbReference type="Gene3D" id="3.40.50.1000">
    <property type="entry name" value="HAD superfamily/HAD-like"/>
    <property type="match status" value="1"/>
</dbReference>
<feature type="transmembrane region" description="Helical" evidence="10">
    <location>
        <begin position="200"/>
        <end position="226"/>
    </location>
</feature>
<comment type="similarity">
    <text evidence="2 10">Belongs to the cation transport ATPase (P-type) (TC 3.A.3) family. Type IB subfamily.</text>
</comment>
<evidence type="ECO:0000256" key="1">
    <source>
        <dbReference type="ARBA" id="ARBA00004127"/>
    </source>
</evidence>
<evidence type="ECO:0000313" key="13">
    <source>
        <dbReference type="Proteomes" id="UP000823786"/>
    </source>
</evidence>
<dbReference type="Pfam" id="PF00702">
    <property type="entry name" value="Hydrolase"/>
    <property type="match status" value="1"/>
</dbReference>
<reference evidence="12 13" key="1">
    <citation type="submission" date="2021-03" db="EMBL/GenBank/DDBJ databases">
        <title>Genomic Encyclopedia of Type Strains, Phase IV (KMG-IV): sequencing the most valuable type-strain genomes for metagenomic binning, comparative biology and taxonomic classification.</title>
        <authorList>
            <person name="Goeker M."/>
        </authorList>
    </citation>
    <scope>NUCLEOTIDE SEQUENCE [LARGE SCALE GENOMIC DNA]</scope>
    <source>
        <strain evidence="12 13">DSM 26427</strain>
    </source>
</reference>
<dbReference type="Pfam" id="PF00122">
    <property type="entry name" value="E1-E2_ATPase"/>
    <property type="match status" value="1"/>
</dbReference>
<evidence type="ECO:0000259" key="11">
    <source>
        <dbReference type="SMART" id="SM00746"/>
    </source>
</evidence>
<dbReference type="Gene3D" id="3.40.1110.10">
    <property type="entry name" value="Calcium-transporting ATPase, cytoplasmic domain N"/>
    <property type="match status" value="1"/>
</dbReference>
<keyword evidence="5 10" id="KW-0547">Nucleotide-binding</keyword>
<keyword evidence="4 10" id="KW-0479">Metal-binding</keyword>
<dbReference type="SFLD" id="SFLDG00002">
    <property type="entry name" value="C1.7:_P-type_atpase_like"/>
    <property type="match status" value="1"/>
</dbReference>
<feature type="transmembrane region" description="Helical" evidence="10">
    <location>
        <begin position="393"/>
        <end position="415"/>
    </location>
</feature>
<evidence type="ECO:0000256" key="2">
    <source>
        <dbReference type="ARBA" id="ARBA00006024"/>
    </source>
</evidence>
<evidence type="ECO:0000256" key="5">
    <source>
        <dbReference type="ARBA" id="ARBA00022741"/>
    </source>
</evidence>
<dbReference type="NCBIfam" id="TIGR01525">
    <property type="entry name" value="ATPase-IB_hvy"/>
    <property type="match status" value="1"/>
</dbReference>
<dbReference type="SFLD" id="SFLDF00027">
    <property type="entry name" value="p-type_atpase"/>
    <property type="match status" value="1"/>
</dbReference>
<feature type="transmembrane region" description="Helical" evidence="10">
    <location>
        <begin position="762"/>
        <end position="784"/>
    </location>
</feature>
<dbReference type="InterPro" id="IPR027256">
    <property type="entry name" value="P-typ_ATPase_IB"/>
</dbReference>
<dbReference type="EMBL" id="JAGGJV010000001">
    <property type="protein sequence ID" value="MBP1857159.1"/>
    <property type="molecule type" value="Genomic_DNA"/>
</dbReference>
<dbReference type="SUPFAM" id="SSF81653">
    <property type="entry name" value="Calcium ATPase, transduction domain A"/>
    <property type="match status" value="1"/>
</dbReference>
<evidence type="ECO:0000256" key="4">
    <source>
        <dbReference type="ARBA" id="ARBA00022723"/>
    </source>
</evidence>
<feature type="transmembrane region" description="Helical" evidence="10">
    <location>
        <begin position="737"/>
        <end position="756"/>
    </location>
</feature>
<dbReference type="Pfam" id="PF19335">
    <property type="entry name" value="HMBD"/>
    <property type="match status" value="1"/>
</dbReference>
<evidence type="ECO:0000256" key="3">
    <source>
        <dbReference type="ARBA" id="ARBA00022692"/>
    </source>
</evidence>
<dbReference type="Proteomes" id="UP000823786">
    <property type="component" value="Unassembled WGS sequence"/>
</dbReference>
<dbReference type="SMART" id="SM00746">
    <property type="entry name" value="TRASH"/>
    <property type="match status" value="1"/>
</dbReference>
<dbReference type="InterPro" id="IPR011017">
    <property type="entry name" value="TRASH_dom"/>
</dbReference>
<keyword evidence="8 10" id="KW-1133">Transmembrane helix</keyword>
<proteinExistence type="inferred from homology"/>
<dbReference type="SUPFAM" id="SSF56784">
    <property type="entry name" value="HAD-like"/>
    <property type="match status" value="1"/>
</dbReference>
<evidence type="ECO:0000256" key="9">
    <source>
        <dbReference type="ARBA" id="ARBA00023136"/>
    </source>
</evidence>
<protein>
    <submittedName>
        <fullName evidence="12">Cu+-exporting ATPase</fullName>
    </submittedName>
</protein>
<keyword evidence="6 10" id="KW-0067">ATP-binding</keyword>
<dbReference type="PRINTS" id="PR00943">
    <property type="entry name" value="CUATPASE"/>
</dbReference>
<dbReference type="Pfam" id="PF04945">
    <property type="entry name" value="YHS"/>
    <property type="match status" value="1"/>
</dbReference>
<dbReference type="SFLD" id="SFLDS00003">
    <property type="entry name" value="Haloacid_Dehalogenase"/>
    <property type="match status" value="1"/>
</dbReference>
<feature type="domain" description="TRASH" evidence="11">
    <location>
        <begin position="33"/>
        <end position="71"/>
    </location>
</feature>
<dbReference type="PRINTS" id="PR00119">
    <property type="entry name" value="CATATPASE"/>
</dbReference>
<dbReference type="SUPFAM" id="SSF81665">
    <property type="entry name" value="Calcium ATPase, transmembrane domain M"/>
    <property type="match status" value="1"/>
</dbReference>
<dbReference type="PROSITE" id="PS00154">
    <property type="entry name" value="ATPASE_E1_E2"/>
    <property type="match status" value="1"/>
</dbReference>
<keyword evidence="9 10" id="KW-0472">Membrane</keyword>
<dbReference type="InterPro" id="IPR036412">
    <property type="entry name" value="HAD-like_sf"/>
</dbReference>
<evidence type="ECO:0000256" key="8">
    <source>
        <dbReference type="ARBA" id="ARBA00022989"/>
    </source>
</evidence>
<dbReference type="InterPro" id="IPR023299">
    <property type="entry name" value="ATPase_P-typ_cyto_dom_N"/>
</dbReference>
<evidence type="ECO:0000313" key="12">
    <source>
        <dbReference type="EMBL" id="MBP1857159.1"/>
    </source>
</evidence>
<dbReference type="PANTHER" id="PTHR43520">
    <property type="entry name" value="ATP7, ISOFORM B"/>
    <property type="match status" value="1"/>
</dbReference>
<dbReference type="InterPro" id="IPR023214">
    <property type="entry name" value="HAD_sf"/>
</dbReference>
<comment type="subcellular location">
    <subcellularLocation>
        <location evidence="10">Cell membrane</location>
    </subcellularLocation>
    <subcellularLocation>
        <location evidence="1">Endomembrane system</location>
        <topology evidence="1">Multi-pass membrane protein</topology>
    </subcellularLocation>
</comment>
<comment type="caution">
    <text evidence="12">The sequence shown here is derived from an EMBL/GenBank/DDBJ whole genome shotgun (WGS) entry which is preliminary data.</text>
</comment>
<dbReference type="InterPro" id="IPR059000">
    <property type="entry name" value="ATPase_P-type_domA"/>
</dbReference>
<sequence>MNNRDSISDFLFSAHAHGHAHRDEQDMPGTAIDPVCGMTVKLDAGKPSLDYQGTTYHFCSQRCHGRFGADPWFFLSGHSKNKPKVAKKATLYTCPMDPEIVRDVPGTCPICGMALEPMGAPVEGSSHELIDFTRRFWVSLACAVPLVILSMGPMLGLPIRDWIGGRLTAYLELILATPVVLWAARPFFERGWVSVRTGHYNMWTLIMLGVGAAYLYSVVAMLFPSLFPMEFGGHHGDVAVYFEAATVIVALVFVGQILELRARERTGDAIRALMNLAPKIARRIQPDGTEQDAPLENILTGDHVRVRPGEAVPVDGIVTEGRSSVDESLITGEPLPVEKTEGAEVTGGTVNRNGTLVVRAQKVGSDTVLSQIVEMVASAQRSRAPIQKLADRVSGWFVPAVVIIAVLAFLGWLFLGPQPSFVYGLAAAVSVLIIACPCALGLATPISIMTATGRGAQSGVLVREAAALERLAAVDTLIVDKTGTLTEGQPRLTDVLVHPAFPENRMLMLAASLERASEHPLAEAIVAGAAARDVLLTAVTDFEAINGKGVSGKVDGETVMAGNAAMMADAAIDITSFAGHAESLRQNGRTALYIAVNGQPAGLLALADEIKLNAAEAIRALHADGIRVIMATGDNAVTAQAVAKALGIDEVVADQLPEAKKALVERLKVEGRVVAMAGDGINDAPALAAADVGIAMGTGADVALESAGITLLKGDLSGIVRARTLSKATLSNIRQNLFFAFGYNAIGVPVAAGLLYPLTGSLLSPMLAAAAMSLSSVSVVANALRLRKLKL</sequence>
<dbReference type="Gene3D" id="2.70.150.10">
    <property type="entry name" value="Calcium-transporting ATPase, cytoplasmic transduction domain A"/>
    <property type="match status" value="1"/>
</dbReference>
<accession>A0ABS4EGT6</accession>
<dbReference type="CDD" id="cd02094">
    <property type="entry name" value="P-type_ATPase_Cu-like"/>
    <property type="match status" value="1"/>
</dbReference>
<evidence type="ECO:0000256" key="10">
    <source>
        <dbReference type="RuleBase" id="RU362081"/>
    </source>
</evidence>
<feature type="transmembrane region" description="Helical" evidence="10">
    <location>
        <begin position="136"/>
        <end position="155"/>
    </location>
</feature>
<gene>
    <name evidence="12" type="ORF">J2Z75_000639</name>
</gene>
<dbReference type="InterPro" id="IPR045800">
    <property type="entry name" value="HMBD"/>
</dbReference>
<dbReference type="InterPro" id="IPR008250">
    <property type="entry name" value="ATPase_P-typ_transduc_dom_A_sf"/>
</dbReference>
<dbReference type="InterPro" id="IPR023298">
    <property type="entry name" value="ATPase_P-typ_TM_dom_sf"/>
</dbReference>
<keyword evidence="3 10" id="KW-0812">Transmembrane</keyword>
<keyword evidence="13" id="KW-1185">Reference proteome</keyword>
<evidence type="ECO:0000256" key="6">
    <source>
        <dbReference type="ARBA" id="ARBA00022840"/>
    </source>
</evidence>
<dbReference type="NCBIfam" id="TIGR01494">
    <property type="entry name" value="ATPase_P-type"/>
    <property type="match status" value="1"/>
</dbReference>
<dbReference type="InterPro" id="IPR001757">
    <property type="entry name" value="P_typ_ATPase"/>
</dbReference>
<dbReference type="InterPro" id="IPR044492">
    <property type="entry name" value="P_typ_ATPase_HD_dom"/>
</dbReference>
<dbReference type="PANTHER" id="PTHR43520:SF8">
    <property type="entry name" value="P-TYPE CU(+) TRANSPORTER"/>
    <property type="match status" value="1"/>
</dbReference>
<feature type="transmembrane region" description="Helical" evidence="10">
    <location>
        <begin position="238"/>
        <end position="258"/>
    </location>
</feature>
<keyword evidence="10" id="KW-1003">Cell membrane</keyword>
<evidence type="ECO:0000256" key="7">
    <source>
        <dbReference type="ARBA" id="ARBA00022967"/>
    </source>
</evidence>
<dbReference type="InterPro" id="IPR018303">
    <property type="entry name" value="ATPase_P-typ_P_site"/>
</dbReference>
<organism evidence="12 13">
    <name type="scientific">Rhizobium herbae</name>
    <dbReference type="NCBI Taxonomy" id="508661"/>
    <lineage>
        <taxon>Bacteria</taxon>
        <taxon>Pseudomonadati</taxon>
        <taxon>Pseudomonadota</taxon>
        <taxon>Alphaproteobacteria</taxon>
        <taxon>Hyphomicrobiales</taxon>
        <taxon>Rhizobiaceae</taxon>
        <taxon>Rhizobium/Agrobacterium group</taxon>
        <taxon>Rhizobium</taxon>
    </lineage>
</organism>
<dbReference type="InterPro" id="IPR007029">
    <property type="entry name" value="YHS_dom"/>
</dbReference>
<dbReference type="NCBIfam" id="TIGR01511">
    <property type="entry name" value="ATPase-IB1_Cu"/>
    <property type="match status" value="1"/>
</dbReference>
<feature type="transmembrane region" description="Helical" evidence="10">
    <location>
        <begin position="421"/>
        <end position="444"/>
    </location>
</feature>
<name>A0ABS4EGT6_9HYPH</name>